<dbReference type="Proteomes" id="UP001283361">
    <property type="component" value="Unassembled WGS sequence"/>
</dbReference>
<accession>A0AAE1AFQ1</accession>
<dbReference type="EMBL" id="JAWDGP010001921">
    <property type="protein sequence ID" value="KAK3786969.1"/>
    <property type="molecule type" value="Genomic_DNA"/>
</dbReference>
<feature type="compositionally biased region" description="Basic and acidic residues" evidence="1">
    <location>
        <begin position="92"/>
        <end position="106"/>
    </location>
</feature>
<sequence length="113" mass="12478">MGVKGGDDGGCLESKPWLGADWLAGFLGFCERRGGRRHEPIRGGHLRALALDIRPAHFRSPAPCLVTPPCGDEVRVIMDQYEKWTITIRCEAREKNEEERGGKNEGGEVSGME</sequence>
<organism evidence="2 3">
    <name type="scientific">Elysia crispata</name>
    <name type="common">lettuce slug</name>
    <dbReference type="NCBI Taxonomy" id="231223"/>
    <lineage>
        <taxon>Eukaryota</taxon>
        <taxon>Metazoa</taxon>
        <taxon>Spiralia</taxon>
        <taxon>Lophotrochozoa</taxon>
        <taxon>Mollusca</taxon>
        <taxon>Gastropoda</taxon>
        <taxon>Heterobranchia</taxon>
        <taxon>Euthyneura</taxon>
        <taxon>Panpulmonata</taxon>
        <taxon>Sacoglossa</taxon>
        <taxon>Placobranchoidea</taxon>
        <taxon>Plakobranchidae</taxon>
        <taxon>Elysia</taxon>
    </lineage>
</organism>
<proteinExistence type="predicted"/>
<evidence type="ECO:0000256" key="1">
    <source>
        <dbReference type="SAM" id="MobiDB-lite"/>
    </source>
</evidence>
<reference evidence="2" key="1">
    <citation type="journal article" date="2023" name="G3 (Bethesda)">
        <title>A reference genome for the long-term kleptoplast-retaining sea slug Elysia crispata morphotype clarki.</title>
        <authorList>
            <person name="Eastman K.E."/>
            <person name="Pendleton A.L."/>
            <person name="Shaikh M.A."/>
            <person name="Suttiyut T."/>
            <person name="Ogas R."/>
            <person name="Tomko P."/>
            <person name="Gavelis G."/>
            <person name="Widhalm J.R."/>
            <person name="Wisecaver J.H."/>
        </authorList>
    </citation>
    <scope>NUCLEOTIDE SEQUENCE</scope>
    <source>
        <strain evidence="2">ECLA1</strain>
    </source>
</reference>
<evidence type="ECO:0000313" key="3">
    <source>
        <dbReference type="Proteomes" id="UP001283361"/>
    </source>
</evidence>
<gene>
    <name evidence="2" type="ORF">RRG08_011810</name>
</gene>
<name>A0AAE1AFQ1_9GAST</name>
<dbReference type="AlphaFoldDB" id="A0AAE1AFQ1"/>
<feature type="region of interest" description="Disordered" evidence="1">
    <location>
        <begin position="92"/>
        <end position="113"/>
    </location>
</feature>
<keyword evidence="3" id="KW-1185">Reference proteome</keyword>
<protein>
    <submittedName>
        <fullName evidence="2">Uncharacterized protein</fullName>
    </submittedName>
</protein>
<comment type="caution">
    <text evidence="2">The sequence shown here is derived from an EMBL/GenBank/DDBJ whole genome shotgun (WGS) entry which is preliminary data.</text>
</comment>
<evidence type="ECO:0000313" key="2">
    <source>
        <dbReference type="EMBL" id="KAK3786969.1"/>
    </source>
</evidence>